<protein>
    <recommendedName>
        <fullName evidence="6">TraK protein</fullName>
    </recommendedName>
</protein>
<feature type="domain" description="TraK C-terminal" evidence="3">
    <location>
        <begin position="124"/>
        <end position="225"/>
    </location>
</feature>
<keyword evidence="5" id="KW-1185">Reference proteome</keyword>
<evidence type="ECO:0008006" key="6">
    <source>
        <dbReference type="Google" id="ProtNLM"/>
    </source>
</evidence>
<feature type="domain" description="TraK N-terminal" evidence="2">
    <location>
        <begin position="30"/>
        <end position="112"/>
    </location>
</feature>
<dbReference type="Pfam" id="PF23536">
    <property type="entry name" value="TraK_C"/>
    <property type="match status" value="1"/>
</dbReference>
<dbReference type="InterPro" id="IPR055397">
    <property type="entry name" value="TraK_C"/>
</dbReference>
<dbReference type="AlphaFoldDB" id="A0A7X6ICW3"/>
<accession>A0A7X6ICW3</accession>
<gene>
    <name evidence="4" type="ORF">MNODULE_18955</name>
</gene>
<proteinExistence type="predicted"/>
<evidence type="ECO:0000259" key="2">
    <source>
        <dbReference type="Pfam" id="PF06586"/>
    </source>
</evidence>
<reference evidence="4 5" key="1">
    <citation type="journal article" date="2020" name="Nature">
        <title>Bacterial chemolithoautotrophy via manganese oxidation.</title>
        <authorList>
            <person name="Yu H."/>
            <person name="Leadbetter J.R."/>
        </authorList>
    </citation>
    <scope>NUCLEOTIDE SEQUENCE [LARGE SCALE GENOMIC DNA]</scope>
    <source>
        <strain evidence="4 5">Mn-1</strain>
    </source>
</reference>
<evidence type="ECO:0000259" key="3">
    <source>
        <dbReference type="Pfam" id="PF23536"/>
    </source>
</evidence>
<evidence type="ECO:0000256" key="1">
    <source>
        <dbReference type="SAM" id="SignalP"/>
    </source>
</evidence>
<dbReference type="Pfam" id="PF06586">
    <property type="entry name" value="TraK_N"/>
    <property type="match status" value="1"/>
</dbReference>
<organism evidence="4 5">
    <name type="scientific">Candidatus Manganitrophus noduliformans</name>
    <dbReference type="NCBI Taxonomy" id="2606439"/>
    <lineage>
        <taxon>Bacteria</taxon>
        <taxon>Pseudomonadati</taxon>
        <taxon>Nitrospirota</taxon>
        <taxon>Nitrospiria</taxon>
        <taxon>Candidatus Troglogloeales</taxon>
        <taxon>Candidatus Manganitrophaceae</taxon>
        <taxon>Candidatus Manganitrophus</taxon>
    </lineage>
</organism>
<dbReference type="EMBL" id="VTOW01000004">
    <property type="protein sequence ID" value="NKE72834.1"/>
    <property type="molecule type" value="Genomic_DNA"/>
</dbReference>
<evidence type="ECO:0000313" key="5">
    <source>
        <dbReference type="Proteomes" id="UP000534783"/>
    </source>
</evidence>
<dbReference type="Proteomes" id="UP000534783">
    <property type="component" value="Unassembled WGS sequence"/>
</dbReference>
<name>A0A7X6ICW3_9BACT</name>
<feature type="signal peptide" evidence="1">
    <location>
        <begin position="1"/>
        <end position="26"/>
    </location>
</feature>
<sequence>MKSVTRFVMAGLMSLGLFLLPRPGSALQTVTGNETAIVRVSNRDLNRFVAPHRLRKGFSNKPIEVTVDGNEAYVNIPPTIAGPVELHLLTERETYTLLLIPAPIPAETIVIRGGTELHPAPGSGDYIRQIKSLIRAAANHVPLSGYDAILIADAREECPVNECSLIAVWRYTGRDLAVTEYRLSNPTKEPRVYRETLFARQGTRAIAIEAHHVGPGSATRLFRVEGADR</sequence>
<feature type="chain" id="PRO_5031050233" description="TraK protein" evidence="1">
    <location>
        <begin position="27"/>
        <end position="229"/>
    </location>
</feature>
<dbReference type="InterPro" id="IPR010563">
    <property type="entry name" value="TraK_N"/>
</dbReference>
<comment type="caution">
    <text evidence="4">The sequence shown here is derived from an EMBL/GenBank/DDBJ whole genome shotgun (WGS) entry which is preliminary data.</text>
</comment>
<evidence type="ECO:0000313" key="4">
    <source>
        <dbReference type="EMBL" id="NKE72834.1"/>
    </source>
</evidence>
<keyword evidence="1" id="KW-0732">Signal</keyword>